<organism evidence="3 4">
    <name type="scientific">Phrynocephalus forsythii</name>
    <dbReference type="NCBI Taxonomy" id="171643"/>
    <lineage>
        <taxon>Eukaryota</taxon>
        <taxon>Metazoa</taxon>
        <taxon>Chordata</taxon>
        <taxon>Craniata</taxon>
        <taxon>Vertebrata</taxon>
        <taxon>Euteleostomi</taxon>
        <taxon>Lepidosauria</taxon>
        <taxon>Squamata</taxon>
        <taxon>Bifurcata</taxon>
        <taxon>Unidentata</taxon>
        <taxon>Episquamata</taxon>
        <taxon>Toxicofera</taxon>
        <taxon>Iguania</taxon>
        <taxon>Acrodonta</taxon>
        <taxon>Agamidae</taxon>
        <taxon>Agaminae</taxon>
        <taxon>Phrynocephalus</taxon>
    </lineage>
</organism>
<sequence length="312" mass="34187">MKLNTGRMSLRAKFALIFTMTLLLPGVMSMSVHRPDETTPTMFASVATPSAAGSLEKEVTPDKYEFDNNEAERDYGEVGLTPLDDSEEFDEDVSPGVSTASPPDFTTGGTRETRENSLEEPLKDDNKPEDNADVADNPIGLDEHDEMEEDALNLIRLMFRRAIEDAEEEEDEPQPETIDEDDFSFSDLPKVFAPLIEAFSNIESGAPAPDDFFSWLPALKDLLQPKEDPSATGLPANTETDARRRSDFPTSPEPSLQIAPASSAEQPAESEILLSPALPEASVTPFQPTLPIPIPTGPRSPSNTPDDEERSY</sequence>
<evidence type="ECO:0000313" key="3">
    <source>
        <dbReference type="EMBL" id="KAJ7317262.1"/>
    </source>
</evidence>
<feature type="region of interest" description="Disordered" evidence="1">
    <location>
        <begin position="164"/>
        <end position="185"/>
    </location>
</feature>
<feature type="region of interest" description="Disordered" evidence="1">
    <location>
        <begin position="224"/>
        <end position="312"/>
    </location>
</feature>
<keyword evidence="2" id="KW-0732">Signal</keyword>
<protein>
    <recommendedName>
        <fullName evidence="5">Secreted protein</fullName>
    </recommendedName>
</protein>
<evidence type="ECO:0000313" key="4">
    <source>
        <dbReference type="Proteomes" id="UP001142489"/>
    </source>
</evidence>
<evidence type="ECO:0000256" key="2">
    <source>
        <dbReference type="SAM" id="SignalP"/>
    </source>
</evidence>
<name>A0A9Q0XN19_9SAUR</name>
<reference evidence="3" key="1">
    <citation type="journal article" date="2023" name="DNA Res.">
        <title>Chromosome-level genome assembly of Phrynocephalus forsythii using third-generation DNA sequencing and Hi-C analysis.</title>
        <authorList>
            <person name="Qi Y."/>
            <person name="Zhao W."/>
            <person name="Zhao Y."/>
            <person name="Niu C."/>
            <person name="Cao S."/>
            <person name="Zhang Y."/>
        </authorList>
    </citation>
    <scope>NUCLEOTIDE SEQUENCE</scope>
    <source>
        <tissue evidence="3">Muscle</tissue>
    </source>
</reference>
<feature type="compositionally biased region" description="Pro residues" evidence="1">
    <location>
        <begin position="288"/>
        <end position="298"/>
    </location>
</feature>
<proteinExistence type="predicted"/>
<feature type="signal peptide" evidence="2">
    <location>
        <begin position="1"/>
        <end position="29"/>
    </location>
</feature>
<feature type="compositionally biased region" description="Acidic residues" evidence="1">
    <location>
        <begin position="165"/>
        <end position="184"/>
    </location>
</feature>
<evidence type="ECO:0000256" key="1">
    <source>
        <dbReference type="SAM" id="MobiDB-lite"/>
    </source>
</evidence>
<keyword evidence="4" id="KW-1185">Reference proteome</keyword>
<feature type="compositionally biased region" description="Acidic residues" evidence="1">
    <location>
        <begin position="84"/>
        <end position="93"/>
    </location>
</feature>
<feature type="compositionally biased region" description="Basic and acidic residues" evidence="1">
    <location>
        <begin position="111"/>
        <end position="130"/>
    </location>
</feature>
<dbReference type="AlphaFoldDB" id="A0A9Q0XN19"/>
<comment type="caution">
    <text evidence="3">The sequence shown here is derived from an EMBL/GenBank/DDBJ whole genome shotgun (WGS) entry which is preliminary data.</text>
</comment>
<accession>A0A9Q0XN19</accession>
<dbReference type="Proteomes" id="UP001142489">
    <property type="component" value="Unassembled WGS sequence"/>
</dbReference>
<dbReference type="OrthoDB" id="9046315at2759"/>
<gene>
    <name evidence="3" type="ORF">JRQ81_003424</name>
</gene>
<feature type="region of interest" description="Disordered" evidence="1">
    <location>
        <begin position="49"/>
        <end position="146"/>
    </location>
</feature>
<feature type="compositionally biased region" description="Low complexity" evidence="1">
    <location>
        <begin position="257"/>
        <end position="272"/>
    </location>
</feature>
<feature type="compositionally biased region" description="Basic and acidic residues" evidence="1">
    <location>
        <begin position="55"/>
        <end position="76"/>
    </location>
</feature>
<feature type="chain" id="PRO_5040437066" description="Secreted protein" evidence="2">
    <location>
        <begin position="30"/>
        <end position="312"/>
    </location>
</feature>
<evidence type="ECO:0008006" key="5">
    <source>
        <dbReference type="Google" id="ProtNLM"/>
    </source>
</evidence>
<dbReference type="EMBL" id="JAPFRF010000011">
    <property type="protein sequence ID" value="KAJ7317262.1"/>
    <property type="molecule type" value="Genomic_DNA"/>
</dbReference>